<proteinExistence type="predicted"/>
<reference evidence="1 2" key="1">
    <citation type="journal article" date="2017" name="G3 (Bethesda)">
        <title>First Draft Genome Sequence of the Pathogenic Fungus Lomentospora prolificans (Formerly Scedosporium prolificans).</title>
        <authorList>
            <person name="Luo R."/>
            <person name="Zimin A."/>
            <person name="Workman R."/>
            <person name="Fan Y."/>
            <person name="Pertea G."/>
            <person name="Grossman N."/>
            <person name="Wear M.P."/>
            <person name="Jia B."/>
            <person name="Miller H."/>
            <person name="Casadevall A."/>
            <person name="Timp W."/>
            <person name="Zhang S.X."/>
            <person name="Salzberg S.L."/>
        </authorList>
    </citation>
    <scope>NUCLEOTIDE SEQUENCE [LARGE SCALE GENOMIC DNA]</scope>
    <source>
        <strain evidence="1 2">JHH-5317</strain>
    </source>
</reference>
<dbReference type="Proteomes" id="UP000233524">
    <property type="component" value="Unassembled WGS sequence"/>
</dbReference>
<organism evidence="1 2">
    <name type="scientific">Lomentospora prolificans</name>
    <dbReference type="NCBI Taxonomy" id="41688"/>
    <lineage>
        <taxon>Eukaryota</taxon>
        <taxon>Fungi</taxon>
        <taxon>Dikarya</taxon>
        <taxon>Ascomycota</taxon>
        <taxon>Pezizomycotina</taxon>
        <taxon>Sordariomycetes</taxon>
        <taxon>Hypocreomycetidae</taxon>
        <taxon>Microascales</taxon>
        <taxon>Microascaceae</taxon>
        <taxon>Lomentospora</taxon>
    </lineage>
</organism>
<dbReference type="EMBL" id="NLAX01000004">
    <property type="protein sequence ID" value="PKS11940.1"/>
    <property type="molecule type" value="Genomic_DNA"/>
</dbReference>
<sequence>MDSEIDTFWTAWDRVFHTPGASPLCGSHVHVSVPKGFDLPELRRVAFGAVYYEPLVTQLLPRHRQDNKYCRANSQHSAALKELARSNGGELDLSAAWEGMKGDFVQKGSLGNFDNILPGCPGTVEFRGAPGVRDAPKTKRWIAFAVAFLHLCLGRRWTRFKKPEIDGFWQDLLKVTESIHMRLHLPGNWTLMVGGQKNVDGEKSPSCSTISIKFECKI</sequence>
<name>A0A2N3NHM9_9PEZI</name>
<evidence type="ECO:0008006" key="3">
    <source>
        <dbReference type="Google" id="ProtNLM"/>
    </source>
</evidence>
<dbReference type="AlphaFoldDB" id="A0A2N3NHM9"/>
<dbReference type="OrthoDB" id="5291055at2759"/>
<dbReference type="VEuPathDB" id="FungiDB:jhhlp_001236"/>
<dbReference type="PANTHER" id="PTHR36847">
    <property type="entry name" value="AMIDOLIGASE ENZYME"/>
    <property type="match status" value="1"/>
</dbReference>
<keyword evidence="2" id="KW-1185">Reference proteome</keyword>
<dbReference type="STRING" id="41688.A0A2N3NHM9"/>
<evidence type="ECO:0000313" key="1">
    <source>
        <dbReference type="EMBL" id="PKS11940.1"/>
    </source>
</evidence>
<dbReference type="InParanoid" id="A0A2N3NHM9"/>
<protein>
    <recommendedName>
        <fullName evidence="3">Amidoligase enzyme</fullName>
    </recommendedName>
</protein>
<accession>A0A2N3NHM9</accession>
<gene>
    <name evidence="1" type="ORF">jhhlp_001236</name>
</gene>
<comment type="caution">
    <text evidence="1">The sequence shown here is derived from an EMBL/GenBank/DDBJ whole genome shotgun (WGS) entry which is preliminary data.</text>
</comment>
<dbReference type="InterPro" id="IPR022025">
    <property type="entry name" value="Amidoligase_2"/>
</dbReference>
<evidence type="ECO:0000313" key="2">
    <source>
        <dbReference type="Proteomes" id="UP000233524"/>
    </source>
</evidence>
<dbReference type="Pfam" id="PF12224">
    <property type="entry name" value="Amidoligase_2"/>
    <property type="match status" value="1"/>
</dbReference>
<dbReference type="PANTHER" id="PTHR36847:SF1">
    <property type="entry name" value="AMIDOLIGASE ENZYME"/>
    <property type="match status" value="1"/>
</dbReference>